<accession>A0ABP4BS21</accession>
<keyword evidence="1" id="KW-0812">Transmembrane</keyword>
<dbReference type="EMBL" id="BAAAHH010000014">
    <property type="protein sequence ID" value="GAA0953988.1"/>
    <property type="molecule type" value="Genomic_DNA"/>
</dbReference>
<dbReference type="RefSeq" id="WP_344242053.1">
    <property type="nucleotide sequence ID" value="NZ_BAAAHH010000014.1"/>
</dbReference>
<keyword evidence="1" id="KW-1133">Transmembrane helix</keyword>
<dbReference type="InterPro" id="IPR026467">
    <property type="entry name" value="Ser/Gly_Cys_C_dom"/>
</dbReference>
<name>A0ABP4BS21_9ACTN</name>
<keyword evidence="3" id="KW-1185">Reference proteome</keyword>
<gene>
    <name evidence="2" type="ORF">GCM10009550_36650</name>
</gene>
<dbReference type="NCBIfam" id="TIGR04222">
    <property type="entry name" value="near_uncomplex"/>
    <property type="match status" value="1"/>
</dbReference>
<sequence>MDTSPVWGISGPVFLVAFAPTGVLLAVFALAVRERAVSRLPETDDLHGYVLACLSPRRSWKDDVVVASLVRLRSKGLVEVAHGRVVRPVGGGGADLADPLGRAVCRAVGESEEIRSLKGHPAVASELLRLQKEYREWEAGARRASQAAARRARPALLPLGALLAVGSVRFLADVVNGEPTGFLLLFVSFLLLLGAAIPLLLRRWVPTTPSRDWSGELRERREAMAGRRLREARSRPLPHGADQNVDELVLSTAYFGPTLLRDEVPELAALTEAERSAALGEEAEKATVQKKKG</sequence>
<proteinExistence type="predicted"/>
<evidence type="ECO:0000256" key="1">
    <source>
        <dbReference type="SAM" id="Phobius"/>
    </source>
</evidence>
<reference evidence="3" key="1">
    <citation type="journal article" date="2019" name="Int. J. Syst. Evol. Microbiol.">
        <title>The Global Catalogue of Microorganisms (GCM) 10K type strain sequencing project: providing services to taxonomists for standard genome sequencing and annotation.</title>
        <authorList>
            <consortium name="The Broad Institute Genomics Platform"/>
            <consortium name="The Broad Institute Genome Sequencing Center for Infectious Disease"/>
            <person name="Wu L."/>
            <person name="Ma J."/>
        </authorList>
    </citation>
    <scope>NUCLEOTIDE SEQUENCE [LARGE SCALE GENOMIC DNA]</scope>
    <source>
        <strain evidence="3">JCM 10696</strain>
    </source>
</reference>
<feature type="transmembrane region" description="Helical" evidence="1">
    <location>
        <begin position="155"/>
        <end position="175"/>
    </location>
</feature>
<evidence type="ECO:0000313" key="2">
    <source>
        <dbReference type="EMBL" id="GAA0953988.1"/>
    </source>
</evidence>
<feature type="transmembrane region" description="Helical" evidence="1">
    <location>
        <begin position="6"/>
        <end position="32"/>
    </location>
</feature>
<evidence type="ECO:0008006" key="4">
    <source>
        <dbReference type="Google" id="ProtNLM"/>
    </source>
</evidence>
<feature type="transmembrane region" description="Helical" evidence="1">
    <location>
        <begin position="181"/>
        <end position="201"/>
    </location>
</feature>
<comment type="caution">
    <text evidence="2">The sequence shown here is derived from an EMBL/GenBank/DDBJ whole genome shotgun (WGS) entry which is preliminary data.</text>
</comment>
<protein>
    <recommendedName>
        <fullName evidence="4">TIGR04222 domain-containing membrane protein</fullName>
    </recommendedName>
</protein>
<keyword evidence="1" id="KW-0472">Membrane</keyword>
<dbReference type="Proteomes" id="UP001500665">
    <property type="component" value="Unassembled WGS sequence"/>
</dbReference>
<evidence type="ECO:0000313" key="3">
    <source>
        <dbReference type="Proteomes" id="UP001500665"/>
    </source>
</evidence>
<organism evidence="2 3">
    <name type="scientific">Actinocorallia libanotica</name>
    <dbReference type="NCBI Taxonomy" id="46162"/>
    <lineage>
        <taxon>Bacteria</taxon>
        <taxon>Bacillati</taxon>
        <taxon>Actinomycetota</taxon>
        <taxon>Actinomycetes</taxon>
        <taxon>Streptosporangiales</taxon>
        <taxon>Thermomonosporaceae</taxon>
        <taxon>Actinocorallia</taxon>
    </lineage>
</organism>